<dbReference type="Pfam" id="PF02940">
    <property type="entry name" value="mRNA_triPase"/>
    <property type="match status" value="1"/>
</dbReference>
<feature type="region of interest" description="Disordered" evidence="9">
    <location>
        <begin position="82"/>
        <end position="133"/>
    </location>
</feature>
<feature type="compositionally biased region" description="Polar residues" evidence="9">
    <location>
        <begin position="40"/>
        <end position="50"/>
    </location>
</feature>
<keyword evidence="4 8" id="KW-0507">mRNA processing</keyword>
<dbReference type="CDD" id="cd07470">
    <property type="entry name" value="CYTH-like_mRNA_RTPase"/>
    <property type="match status" value="1"/>
</dbReference>
<comment type="subcellular location">
    <subcellularLocation>
        <location evidence="2 8">Nucleus</location>
    </subcellularLocation>
</comment>
<evidence type="ECO:0000256" key="7">
    <source>
        <dbReference type="ARBA" id="ARBA00047740"/>
    </source>
</evidence>
<feature type="region of interest" description="Disordered" evidence="9">
    <location>
        <begin position="1"/>
        <end position="64"/>
    </location>
</feature>
<evidence type="ECO:0000256" key="3">
    <source>
        <dbReference type="ARBA" id="ARBA00006345"/>
    </source>
</evidence>
<evidence type="ECO:0000313" key="12">
    <source>
        <dbReference type="Proteomes" id="UP000244855"/>
    </source>
</evidence>
<evidence type="ECO:0000256" key="9">
    <source>
        <dbReference type="SAM" id="MobiDB-lite"/>
    </source>
</evidence>
<evidence type="ECO:0000256" key="2">
    <source>
        <dbReference type="ARBA" id="ARBA00004123"/>
    </source>
</evidence>
<dbReference type="AlphaFoldDB" id="A0A2V1DZ87"/>
<dbReference type="STRING" id="97972.A0A2V1DZ87"/>
<evidence type="ECO:0000256" key="4">
    <source>
        <dbReference type="ARBA" id="ARBA00022664"/>
    </source>
</evidence>
<protein>
    <recommendedName>
        <fullName evidence="8">mRNA-capping enzyme subunit beta</fullName>
        <ecNumber evidence="8">3.6.1.74</ecNumber>
    </recommendedName>
    <alternativeName>
        <fullName evidence="8">mRNA 5'-phosphatase</fullName>
    </alternativeName>
    <alternativeName>
        <fullName evidence="8">mRNA 5'-triphosphate monophosphatase</fullName>
    </alternativeName>
</protein>
<accession>A0A2V1DZ87</accession>
<feature type="compositionally biased region" description="Pro residues" evidence="9">
    <location>
        <begin position="87"/>
        <end position="98"/>
    </location>
</feature>
<sequence length="430" mass="48771">MDIAALVNPVSEGLPRRSPSGSHTVPASSPITPSVALPTRSPSTNNTQMTGKRKRHDPQPIWAVRYEEIDSDGNTFNEHLDKLQKMRPPPPTPQPQPQPHQQTRPQPQPQPIAAHNANGNGPKPSTSHDLTGYARPVSDDAEVYDEVARKVCDFIWTGVIDNPIVRKAISESPDTQVEVEARWGQIQDRDNAMRIQGIHLTETVVNPNYAADRTKFESTMTMEQHRKMNGYLNHQVQKSTNNPGRERVDYKHTKEIDQFYELDKEGFALLSPATREIIQMSKQRTRVRVTRDAKNPANILGAIIKCRVNNMEISSPQTEWDYRIGINLEVRYPGSLEALTPVIEPGKDIKSMQRHKDRVSYSWLKAYQIDLTQVSQGDRKNHELELELSSDVLLQNGDHILQTKQPSNFEKLINGMMNNLRVLSREITPQ</sequence>
<dbReference type="InterPro" id="IPR033469">
    <property type="entry name" value="CYTH-like_dom_sf"/>
</dbReference>
<feature type="domain" description="mRNA triphosphatase Cet1-like" evidence="10">
    <location>
        <begin position="145"/>
        <end position="388"/>
    </location>
</feature>
<dbReference type="PANTHER" id="PTHR28118">
    <property type="entry name" value="POLYNUCLEOTIDE 5'-TRIPHOSPHATASE-RELATED"/>
    <property type="match status" value="1"/>
</dbReference>
<keyword evidence="8" id="KW-0506">mRNA capping</keyword>
<dbReference type="Proteomes" id="UP000244855">
    <property type="component" value="Unassembled WGS sequence"/>
</dbReference>
<dbReference type="GO" id="GO:0004651">
    <property type="term" value="F:polynucleotide 5'-phosphatase activity"/>
    <property type="evidence" value="ECO:0007669"/>
    <property type="project" value="UniProtKB-UniRule"/>
</dbReference>
<feature type="compositionally biased region" description="Polar residues" evidence="9">
    <location>
        <begin position="19"/>
        <end position="32"/>
    </location>
</feature>
<dbReference type="EC" id="3.6.1.74" evidence="8"/>
<evidence type="ECO:0000256" key="6">
    <source>
        <dbReference type="ARBA" id="ARBA00023242"/>
    </source>
</evidence>
<evidence type="ECO:0000256" key="1">
    <source>
        <dbReference type="ARBA" id="ARBA00001946"/>
    </source>
</evidence>
<keyword evidence="12" id="KW-1185">Reference proteome</keyword>
<dbReference type="InterPro" id="IPR040343">
    <property type="entry name" value="Cet1/Ctl1"/>
</dbReference>
<keyword evidence="5 8" id="KW-0378">Hydrolase</keyword>
<gene>
    <name evidence="11" type="ORF">DM02DRAFT_612299</name>
</gene>
<organism evidence="11 12">
    <name type="scientific">Periconia macrospinosa</name>
    <dbReference type="NCBI Taxonomy" id="97972"/>
    <lineage>
        <taxon>Eukaryota</taxon>
        <taxon>Fungi</taxon>
        <taxon>Dikarya</taxon>
        <taxon>Ascomycota</taxon>
        <taxon>Pezizomycotina</taxon>
        <taxon>Dothideomycetes</taxon>
        <taxon>Pleosporomycetidae</taxon>
        <taxon>Pleosporales</taxon>
        <taxon>Massarineae</taxon>
        <taxon>Periconiaceae</taxon>
        <taxon>Periconia</taxon>
    </lineage>
</organism>
<evidence type="ECO:0000313" key="11">
    <source>
        <dbReference type="EMBL" id="PVI03369.1"/>
    </source>
</evidence>
<feature type="compositionally biased region" description="Polar residues" evidence="9">
    <location>
        <begin position="117"/>
        <end position="129"/>
    </location>
</feature>
<dbReference type="GO" id="GO:0031533">
    <property type="term" value="C:mRNA capping enzyme complex"/>
    <property type="evidence" value="ECO:0007669"/>
    <property type="project" value="UniProtKB-UniRule"/>
</dbReference>
<reference evidence="11 12" key="1">
    <citation type="journal article" date="2018" name="Sci. Rep.">
        <title>Comparative genomics provides insights into the lifestyle and reveals functional heterogeneity of dark septate endophytic fungi.</title>
        <authorList>
            <person name="Knapp D.G."/>
            <person name="Nemeth J.B."/>
            <person name="Barry K."/>
            <person name="Hainaut M."/>
            <person name="Henrissat B."/>
            <person name="Johnson J."/>
            <person name="Kuo A."/>
            <person name="Lim J.H.P."/>
            <person name="Lipzen A."/>
            <person name="Nolan M."/>
            <person name="Ohm R.A."/>
            <person name="Tamas L."/>
            <person name="Grigoriev I.V."/>
            <person name="Spatafora J.W."/>
            <person name="Nagy L.G."/>
            <person name="Kovacs G.M."/>
        </authorList>
    </citation>
    <scope>NUCLEOTIDE SEQUENCE [LARGE SCALE GENOMIC DNA]</scope>
    <source>
        <strain evidence="11 12">DSE2036</strain>
    </source>
</reference>
<evidence type="ECO:0000259" key="10">
    <source>
        <dbReference type="Pfam" id="PF02940"/>
    </source>
</evidence>
<dbReference type="SUPFAM" id="SSF55154">
    <property type="entry name" value="CYTH-like phosphatases"/>
    <property type="match status" value="1"/>
</dbReference>
<dbReference type="PANTHER" id="PTHR28118:SF1">
    <property type="entry name" value="POLYNUCLEOTIDE 5'-TRIPHOSPHATASE CTL1-RELATED"/>
    <property type="match status" value="1"/>
</dbReference>
<comment type="function">
    <text evidence="8">First step of mRNA capping. Converts the 5'-triphosphate end of a nascent mRNA chain into a diphosphate end.</text>
</comment>
<dbReference type="GO" id="GO:0140818">
    <property type="term" value="F:mRNA 5'-triphosphate monophosphatase activity"/>
    <property type="evidence" value="ECO:0007669"/>
    <property type="project" value="UniProtKB-EC"/>
</dbReference>
<dbReference type="OrthoDB" id="272147at2759"/>
<comment type="subunit">
    <text evidence="8">Heterodimer. The mRNA-capping enzyme is composed of two separate chains alpha and beta, respectively a mRNA guanylyltransferase and an mRNA 5'-triphosphate monophosphatase.</text>
</comment>
<dbReference type="Gene3D" id="3.20.100.10">
    <property type="entry name" value="mRNA triphosphatase Cet1-like"/>
    <property type="match status" value="1"/>
</dbReference>
<dbReference type="InterPro" id="IPR037009">
    <property type="entry name" value="mRNA_triPase_Cet1_sf"/>
</dbReference>
<dbReference type="GO" id="GO:0006370">
    <property type="term" value="P:7-methylguanosine mRNA capping"/>
    <property type="evidence" value="ECO:0007669"/>
    <property type="project" value="UniProtKB-UniRule"/>
</dbReference>
<evidence type="ECO:0000256" key="8">
    <source>
        <dbReference type="RuleBase" id="RU367053"/>
    </source>
</evidence>
<comment type="similarity">
    <text evidence="3 8">Belongs to the fungal TPase family.</text>
</comment>
<name>A0A2V1DZ87_9PLEO</name>
<dbReference type="EMBL" id="KZ805332">
    <property type="protein sequence ID" value="PVI03369.1"/>
    <property type="molecule type" value="Genomic_DNA"/>
</dbReference>
<dbReference type="InterPro" id="IPR004206">
    <property type="entry name" value="mRNA_triPase_Cet1"/>
</dbReference>
<comment type="cofactor">
    <cofactor evidence="1 8">
        <name>Mg(2+)</name>
        <dbReference type="ChEBI" id="CHEBI:18420"/>
    </cofactor>
</comment>
<evidence type="ECO:0000256" key="5">
    <source>
        <dbReference type="ARBA" id="ARBA00022801"/>
    </source>
</evidence>
<comment type="catalytic activity">
    <reaction evidence="7">
        <text>a 5'-end triphospho-ribonucleoside in mRNA + H2O = a 5'-end diphospho-ribonucleoside in mRNA + phosphate + H(+)</text>
        <dbReference type="Rhea" id="RHEA:67004"/>
        <dbReference type="Rhea" id="RHEA-COMP:17164"/>
        <dbReference type="Rhea" id="RHEA-COMP:17165"/>
        <dbReference type="ChEBI" id="CHEBI:15377"/>
        <dbReference type="ChEBI" id="CHEBI:15378"/>
        <dbReference type="ChEBI" id="CHEBI:43474"/>
        <dbReference type="ChEBI" id="CHEBI:167616"/>
        <dbReference type="ChEBI" id="CHEBI:167618"/>
        <dbReference type="EC" id="3.6.1.74"/>
    </reaction>
    <physiologicalReaction direction="left-to-right" evidence="7">
        <dbReference type="Rhea" id="RHEA:67005"/>
    </physiologicalReaction>
</comment>
<keyword evidence="6 8" id="KW-0539">Nucleus</keyword>
<proteinExistence type="inferred from homology"/>